<proteinExistence type="inferred from homology"/>
<dbReference type="InterPro" id="IPR003423">
    <property type="entry name" value="OMP_efflux"/>
</dbReference>
<organism evidence="9 10">
    <name type="scientific">Sneathiella chinensis</name>
    <dbReference type="NCBI Taxonomy" id="349750"/>
    <lineage>
        <taxon>Bacteria</taxon>
        <taxon>Pseudomonadati</taxon>
        <taxon>Pseudomonadota</taxon>
        <taxon>Alphaproteobacteria</taxon>
        <taxon>Sneathiellales</taxon>
        <taxon>Sneathiellaceae</taxon>
        <taxon>Sneathiella</taxon>
    </lineage>
</organism>
<dbReference type="InterPro" id="IPR051906">
    <property type="entry name" value="TolC-like"/>
</dbReference>
<evidence type="ECO:0000256" key="2">
    <source>
        <dbReference type="ARBA" id="ARBA00007613"/>
    </source>
</evidence>
<gene>
    <name evidence="9" type="ORF">GCM10007924_27150</name>
</gene>
<keyword evidence="6" id="KW-0472">Membrane</keyword>
<evidence type="ECO:0000256" key="7">
    <source>
        <dbReference type="ARBA" id="ARBA00023237"/>
    </source>
</evidence>
<dbReference type="Gene3D" id="1.20.1600.10">
    <property type="entry name" value="Outer membrane efflux proteins (OEP)"/>
    <property type="match status" value="1"/>
</dbReference>
<feature type="chain" id="PRO_5046500504" evidence="8">
    <location>
        <begin position="22"/>
        <end position="454"/>
    </location>
</feature>
<dbReference type="RefSeq" id="WP_169561561.1">
    <property type="nucleotide sequence ID" value="NZ_BSNF01000008.1"/>
</dbReference>
<dbReference type="EMBL" id="BSNF01000008">
    <property type="protein sequence ID" value="GLQ07494.1"/>
    <property type="molecule type" value="Genomic_DNA"/>
</dbReference>
<evidence type="ECO:0000256" key="4">
    <source>
        <dbReference type="ARBA" id="ARBA00022452"/>
    </source>
</evidence>
<evidence type="ECO:0000256" key="1">
    <source>
        <dbReference type="ARBA" id="ARBA00004442"/>
    </source>
</evidence>
<dbReference type="NCBIfam" id="TIGR01844">
    <property type="entry name" value="type_I_sec_TolC"/>
    <property type="match status" value="1"/>
</dbReference>
<comment type="subcellular location">
    <subcellularLocation>
        <location evidence="1">Cell outer membrane</location>
    </subcellularLocation>
</comment>
<keyword evidence="7" id="KW-0998">Cell outer membrane</keyword>
<accession>A0ABQ5U893</accession>
<dbReference type="PANTHER" id="PTHR30026">
    <property type="entry name" value="OUTER MEMBRANE PROTEIN TOLC"/>
    <property type="match status" value="1"/>
</dbReference>
<keyword evidence="8" id="KW-0732">Signal</keyword>
<evidence type="ECO:0000256" key="3">
    <source>
        <dbReference type="ARBA" id="ARBA00022448"/>
    </source>
</evidence>
<comment type="caution">
    <text evidence="9">The sequence shown here is derived from an EMBL/GenBank/DDBJ whole genome shotgun (WGS) entry which is preliminary data.</text>
</comment>
<evidence type="ECO:0000256" key="5">
    <source>
        <dbReference type="ARBA" id="ARBA00022692"/>
    </source>
</evidence>
<keyword evidence="10" id="KW-1185">Reference proteome</keyword>
<keyword evidence="4" id="KW-1134">Transmembrane beta strand</keyword>
<keyword evidence="3" id="KW-0813">Transport</keyword>
<dbReference type="InterPro" id="IPR010130">
    <property type="entry name" value="T1SS_OMP_TolC"/>
</dbReference>
<reference evidence="9" key="1">
    <citation type="journal article" date="2014" name="Int. J. Syst. Evol. Microbiol.">
        <title>Complete genome of a new Firmicutes species belonging to the dominant human colonic microbiota ('Ruminococcus bicirculans') reveals two chromosomes and a selective capacity to utilize plant glucans.</title>
        <authorList>
            <consortium name="NISC Comparative Sequencing Program"/>
            <person name="Wegmann U."/>
            <person name="Louis P."/>
            <person name="Goesmann A."/>
            <person name="Henrissat B."/>
            <person name="Duncan S.H."/>
            <person name="Flint H.J."/>
        </authorList>
    </citation>
    <scope>NUCLEOTIDE SEQUENCE</scope>
    <source>
        <strain evidence="9">NBRC 103408</strain>
    </source>
</reference>
<evidence type="ECO:0000313" key="10">
    <source>
        <dbReference type="Proteomes" id="UP001161409"/>
    </source>
</evidence>
<evidence type="ECO:0000256" key="8">
    <source>
        <dbReference type="SAM" id="SignalP"/>
    </source>
</evidence>
<dbReference type="Proteomes" id="UP001161409">
    <property type="component" value="Unassembled WGS sequence"/>
</dbReference>
<evidence type="ECO:0000313" key="9">
    <source>
        <dbReference type="EMBL" id="GLQ07494.1"/>
    </source>
</evidence>
<dbReference type="SUPFAM" id="SSF56954">
    <property type="entry name" value="Outer membrane efflux proteins (OEP)"/>
    <property type="match status" value="1"/>
</dbReference>
<feature type="signal peptide" evidence="8">
    <location>
        <begin position="1"/>
        <end position="21"/>
    </location>
</feature>
<comment type="similarity">
    <text evidence="2">Belongs to the outer membrane factor (OMF) (TC 1.B.17) family.</text>
</comment>
<protein>
    <submittedName>
        <fullName evidence="9">Type I secretion protein TolC</fullName>
    </submittedName>
</protein>
<keyword evidence="5" id="KW-0812">Transmembrane</keyword>
<sequence length="454" mass="49024">MRKSILTVASVVAVTFSFAQAEAETLREALALTYANNPTLQAQRANVRSVDEGVSQALSGWRPTVTVVGEAGAEYSDNSMNSGTGADNDYTPSSVAMTVSQPIYTGGQTIARTSSAEADVLAARAGLDGVEQDVLQSAVSAYMNVVRDQAVVDLNQNNVQVLERQREAAQDRFDVGEITRTDVAQAEARLAGAKSDLVRAIGTLKASEATYERIVGQRPGSVSYPETPPNFPESLDGAISLGLENNPTIEAAKYREESSMHNIRATSGRLLPTVSLDGSLSYADQQNSATQWSETGSISATLRVPLYQSGAVYSQVRQARQVNSQRKIEIEAAVREVREAVTQSWEQLESARAQIISTEEQVRANTIALDGVNQEAQVGSRTTLDVLDAEQELLVSQVNLVTARRDVYIAMFGVLASVGNLGARELGLEVDYYDPEQNYTRVRDKWFGTDGGLD</sequence>
<dbReference type="Pfam" id="PF02321">
    <property type="entry name" value="OEP"/>
    <property type="match status" value="2"/>
</dbReference>
<evidence type="ECO:0000256" key="6">
    <source>
        <dbReference type="ARBA" id="ARBA00023136"/>
    </source>
</evidence>
<dbReference type="PANTHER" id="PTHR30026:SF22">
    <property type="entry name" value="OUTER MEMBRANE EFFLUX PROTEIN"/>
    <property type="match status" value="1"/>
</dbReference>
<name>A0ABQ5U893_9PROT</name>
<reference evidence="9" key="2">
    <citation type="submission" date="2023-01" db="EMBL/GenBank/DDBJ databases">
        <title>Draft genome sequence of Sneathiella chinensis strain NBRC 103408.</title>
        <authorList>
            <person name="Sun Q."/>
            <person name="Mori K."/>
        </authorList>
    </citation>
    <scope>NUCLEOTIDE SEQUENCE</scope>
    <source>
        <strain evidence="9">NBRC 103408</strain>
    </source>
</reference>